<dbReference type="InterPro" id="IPR008271">
    <property type="entry name" value="Ser/Thr_kinase_AS"/>
</dbReference>
<dbReference type="PANTHER" id="PTHR43289">
    <property type="entry name" value="MITOGEN-ACTIVATED PROTEIN KINASE KINASE KINASE 20-RELATED"/>
    <property type="match status" value="1"/>
</dbReference>
<feature type="region of interest" description="Disordered" evidence="6">
    <location>
        <begin position="688"/>
        <end position="718"/>
    </location>
</feature>
<feature type="compositionally biased region" description="Basic and acidic residues" evidence="6">
    <location>
        <begin position="348"/>
        <end position="371"/>
    </location>
</feature>
<dbReference type="Proteomes" id="UP000609879">
    <property type="component" value="Unassembled WGS sequence"/>
</dbReference>
<feature type="compositionally biased region" description="Low complexity" evidence="6">
    <location>
        <begin position="628"/>
        <end position="639"/>
    </location>
</feature>
<keyword evidence="4 5" id="KW-0067">ATP-binding</keyword>
<evidence type="ECO:0000259" key="7">
    <source>
        <dbReference type="PROSITE" id="PS50011"/>
    </source>
</evidence>
<keyword evidence="2 5" id="KW-0547">Nucleotide-binding</keyword>
<dbReference type="PROSITE" id="PS50011">
    <property type="entry name" value="PROTEIN_KINASE_DOM"/>
    <property type="match status" value="1"/>
</dbReference>
<feature type="compositionally biased region" description="Low complexity" evidence="6">
    <location>
        <begin position="492"/>
        <end position="512"/>
    </location>
</feature>
<evidence type="ECO:0000256" key="3">
    <source>
        <dbReference type="ARBA" id="ARBA00022777"/>
    </source>
</evidence>
<organism evidence="8 9">
    <name type="scientific">Paractinoplanes deccanensis</name>
    <dbReference type="NCBI Taxonomy" id="113561"/>
    <lineage>
        <taxon>Bacteria</taxon>
        <taxon>Bacillati</taxon>
        <taxon>Actinomycetota</taxon>
        <taxon>Actinomycetes</taxon>
        <taxon>Micromonosporales</taxon>
        <taxon>Micromonosporaceae</taxon>
        <taxon>Paractinoplanes</taxon>
    </lineage>
</organism>
<accession>A0ABQ3YCE3</accession>
<evidence type="ECO:0000256" key="6">
    <source>
        <dbReference type="SAM" id="MobiDB-lite"/>
    </source>
</evidence>
<dbReference type="EMBL" id="BOMI01000125">
    <property type="protein sequence ID" value="GID77693.1"/>
    <property type="molecule type" value="Genomic_DNA"/>
</dbReference>
<feature type="compositionally biased region" description="Basic and acidic residues" evidence="6">
    <location>
        <begin position="386"/>
        <end position="421"/>
    </location>
</feature>
<feature type="region of interest" description="Disordered" evidence="6">
    <location>
        <begin position="619"/>
        <end position="664"/>
    </location>
</feature>
<feature type="binding site" evidence="5">
    <location>
        <position position="80"/>
    </location>
    <ligand>
        <name>ATP</name>
        <dbReference type="ChEBI" id="CHEBI:30616"/>
    </ligand>
</feature>
<evidence type="ECO:0000313" key="8">
    <source>
        <dbReference type="EMBL" id="GID77693.1"/>
    </source>
</evidence>
<name>A0ABQ3YCE3_9ACTN</name>
<comment type="caution">
    <text evidence="8">The sequence shown here is derived from an EMBL/GenBank/DDBJ whole genome shotgun (WGS) entry which is preliminary data.</text>
</comment>
<evidence type="ECO:0000256" key="2">
    <source>
        <dbReference type="ARBA" id="ARBA00022741"/>
    </source>
</evidence>
<evidence type="ECO:0000256" key="1">
    <source>
        <dbReference type="ARBA" id="ARBA00022679"/>
    </source>
</evidence>
<reference evidence="8 9" key="1">
    <citation type="submission" date="2021-01" db="EMBL/GenBank/DDBJ databases">
        <title>Whole genome shotgun sequence of Actinoplanes deccanensis NBRC 13994.</title>
        <authorList>
            <person name="Komaki H."/>
            <person name="Tamura T."/>
        </authorList>
    </citation>
    <scope>NUCLEOTIDE SEQUENCE [LARGE SCALE GENOMIC DNA]</scope>
    <source>
        <strain evidence="8 9">NBRC 13994</strain>
    </source>
</reference>
<dbReference type="SUPFAM" id="SSF56112">
    <property type="entry name" value="Protein kinase-like (PK-like)"/>
    <property type="match status" value="1"/>
</dbReference>
<dbReference type="PROSITE" id="PS00108">
    <property type="entry name" value="PROTEIN_KINASE_ST"/>
    <property type="match status" value="1"/>
</dbReference>
<dbReference type="CDD" id="cd14014">
    <property type="entry name" value="STKc_PknB_like"/>
    <property type="match status" value="1"/>
</dbReference>
<proteinExistence type="predicted"/>
<keyword evidence="3" id="KW-0418">Kinase</keyword>
<dbReference type="PROSITE" id="PS00107">
    <property type="entry name" value="PROTEIN_KINASE_ATP"/>
    <property type="match status" value="1"/>
</dbReference>
<feature type="compositionally biased region" description="Low complexity" evidence="6">
    <location>
        <begin position="688"/>
        <end position="709"/>
    </location>
</feature>
<sequence length="792" mass="80111">MINSSIIRRTAKNNKPNANVKAIRVAPGCAISRRDGHTATVEVRETLGGRYKLLGRLGSGGMAVVWRARDEVLGRRVAVKVLAARFAGDPQSRARIRDEARAAAALSHPNIAQVYDFGEASAGESGTPLPYVVMELINGPTLQQKVSAGPLPPRKVFRICGEVAAALAAAHADGLVHRDIKMANIMVTPMGAKVVDFGIAAAVGLEPEEMLVGTPAYLAPERLSGAAVEPASDVYALGVLLYRLLAHESPWSVESTTQMLQAHVYVDPAPLPDLPGVPAAVADLITRCLRKDPADRPTASEVSVTLADAAEAAAISHSVRAPDRDPGADGPSPAPERRTGTEPPAGQRHPDAGPADRRRSDAGPADQRRPDAGPAGHQRSDAGPADQRRPDADPAGHQRPDADPAGRRRPDADPAGRRRSDAGPAGGSGRGGDWDQRRPASGYVAEQRGADGGTDARVGAGAIPAGAVHGEPTPAGGGHAPAAFRRSDRAGARTSGGRAAAAPQSDNRAGATPPGGGRTGASSTAAGGHTGASSTAAGGHTGASSTAAGGRRGGSARVAFGYADGAAATRVEVLGSPGRETAVEGGRRPVQLERKKLLAGAAAVAVIVGGLAAWGLTGGGEGERRPEAAVAPTSPAPAASRGFGAPPMRADRGGQAPGVTESPAPGMTVSSGVLPSVAAPLLPVVPPRSAAPTVSDSAEAPPSASAAPPEGKKITSPGGTVHAVCEQGKARLTIWEAAPGFVAKDVEAGPAFTARIVFVTSDTEMQAGKPAKKYRITVTCVAGEPTPVMLPL</sequence>
<dbReference type="Gene3D" id="1.10.510.10">
    <property type="entry name" value="Transferase(Phosphotransferase) domain 1"/>
    <property type="match status" value="1"/>
</dbReference>
<feature type="domain" description="Protein kinase" evidence="7">
    <location>
        <begin position="51"/>
        <end position="306"/>
    </location>
</feature>
<dbReference type="Gene3D" id="3.30.200.20">
    <property type="entry name" value="Phosphorylase Kinase, domain 1"/>
    <property type="match status" value="1"/>
</dbReference>
<dbReference type="PANTHER" id="PTHR43289:SF34">
    <property type="entry name" value="SERINE_THREONINE-PROTEIN KINASE YBDM-RELATED"/>
    <property type="match status" value="1"/>
</dbReference>
<gene>
    <name evidence="8" type="ORF">Ade02nite_63340</name>
</gene>
<keyword evidence="9" id="KW-1185">Reference proteome</keyword>
<dbReference type="InterPro" id="IPR017441">
    <property type="entry name" value="Protein_kinase_ATP_BS"/>
</dbReference>
<feature type="region of interest" description="Disordered" evidence="6">
    <location>
        <begin position="316"/>
        <end position="555"/>
    </location>
</feature>
<evidence type="ECO:0000256" key="4">
    <source>
        <dbReference type="ARBA" id="ARBA00022840"/>
    </source>
</evidence>
<dbReference type="Pfam" id="PF00069">
    <property type="entry name" value="Pkinase"/>
    <property type="match status" value="1"/>
</dbReference>
<evidence type="ECO:0000256" key="5">
    <source>
        <dbReference type="PROSITE-ProRule" id="PRU10141"/>
    </source>
</evidence>
<protein>
    <recommendedName>
        <fullName evidence="7">Protein kinase domain-containing protein</fullName>
    </recommendedName>
</protein>
<dbReference type="InterPro" id="IPR011009">
    <property type="entry name" value="Kinase-like_dom_sf"/>
</dbReference>
<dbReference type="InterPro" id="IPR000719">
    <property type="entry name" value="Prot_kinase_dom"/>
</dbReference>
<evidence type="ECO:0000313" key="9">
    <source>
        <dbReference type="Proteomes" id="UP000609879"/>
    </source>
</evidence>
<feature type="compositionally biased region" description="Low complexity" evidence="6">
    <location>
        <begin position="520"/>
        <end position="549"/>
    </location>
</feature>
<keyword evidence="1" id="KW-0808">Transferase</keyword>
<dbReference type="SMART" id="SM00220">
    <property type="entry name" value="S_TKc"/>
    <property type="match status" value="1"/>
</dbReference>